<keyword evidence="1" id="KW-0472">Membrane</keyword>
<feature type="transmembrane region" description="Helical" evidence="1">
    <location>
        <begin position="15"/>
        <end position="39"/>
    </location>
</feature>
<comment type="caution">
    <text evidence="2">The sequence shown here is derived from an EMBL/GenBank/DDBJ whole genome shotgun (WGS) entry which is preliminary data.</text>
</comment>
<proteinExistence type="predicted"/>
<evidence type="ECO:0000313" key="3">
    <source>
        <dbReference type="Proteomes" id="UP000298513"/>
    </source>
</evidence>
<dbReference type="AlphaFoldDB" id="A0A4Z1DAI9"/>
<sequence>MLTALTALLPTTGPLLWVLIAVLHIWITVYIVIVGVALLHPRRSRRREARQILDCHLLVLRPL</sequence>
<evidence type="ECO:0000256" key="1">
    <source>
        <dbReference type="SAM" id="Phobius"/>
    </source>
</evidence>
<keyword evidence="1" id="KW-0812">Transmembrane</keyword>
<evidence type="ECO:0000313" key="2">
    <source>
        <dbReference type="EMBL" id="TGN78791.1"/>
    </source>
</evidence>
<reference evidence="2 3" key="1">
    <citation type="submission" date="2019-04" db="EMBL/GenBank/DDBJ databases">
        <title>Streptomyces sp. nov. Bv016 isolated from bark of Buahinia variegata.</title>
        <authorList>
            <person name="Kanchanasin P."/>
            <person name="Tanasupawat S."/>
            <person name="Yuki M."/>
            <person name="Kudo T."/>
        </authorList>
    </citation>
    <scope>NUCLEOTIDE SEQUENCE [LARGE SCALE GENOMIC DNA]</scope>
    <source>
        <strain evidence="2 3">JCM 4765</strain>
    </source>
</reference>
<dbReference type="EMBL" id="SRRU01000009">
    <property type="protein sequence ID" value="TGN78791.1"/>
    <property type="molecule type" value="Genomic_DNA"/>
</dbReference>
<dbReference type="RefSeq" id="WP_135793481.1">
    <property type="nucleotide sequence ID" value="NZ_BNBQ01000002.1"/>
</dbReference>
<dbReference type="Proteomes" id="UP000298513">
    <property type="component" value="Unassembled WGS sequence"/>
</dbReference>
<protein>
    <submittedName>
        <fullName evidence="2">Uncharacterized protein</fullName>
    </submittedName>
</protein>
<gene>
    <name evidence="2" type="ORF">E5082_24920</name>
</gene>
<keyword evidence="1" id="KW-1133">Transmembrane helix</keyword>
<name>A0A4Z1DAI9_STRGP</name>
<keyword evidence="3" id="KW-1185">Reference proteome</keyword>
<organism evidence="2 3">
    <name type="scientific">Streptomyces griseoluteus</name>
    <dbReference type="NCBI Taxonomy" id="29306"/>
    <lineage>
        <taxon>Bacteria</taxon>
        <taxon>Bacillati</taxon>
        <taxon>Actinomycetota</taxon>
        <taxon>Actinomycetes</taxon>
        <taxon>Kitasatosporales</taxon>
        <taxon>Streptomycetaceae</taxon>
        <taxon>Streptomyces</taxon>
    </lineage>
</organism>
<accession>A0A4Z1DAI9</accession>
<dbReference type="GeneID" id="91529954"/>